<dbReference type="InterPro" id="IPR003029">
    <property type="entry name" value="S1_domain"/>
</dbReference>
<dbReference type="InterPro" id="IPR004365">
    <property type="entry name" value="NA-bd_OB_tRNA"/>
</dbReference>
<dbReference type="SUPFAM" id="SSF50249">
    <property type="entry name" value="Nucleic acid-binding proteins"/>
    <property type="match status" value="2"/>
</dbReference>
<dbReference type="InterPro" id="IPR001667">
    <property type="entry name" value="DDH_dom"/>
</dbReference>
<gene>
    <name evidence="2" type="ORF">SAMN04488065_0748</name>
</gene>
<keyword evidence="3" id="KW-1185">Reference proteome</keyword>
<dbReference type="Pfam" id="PF01368">
    <property type="entry name" value="DHH"/>
    <property type="match status" value="1"/>
</dbReference>
<dbReference type="CDD" id="cd04473">
    <property type="entry name" value="S1_RecJ_like"/>
    <property type="match status" value="1"/>
</dbReference>
<keyword evidence="2" id="KW-0269">Exonuclease</keyword>
<dbReference type="RefSeq" id="WP_092631606.1">
    <property type="nucleotide sequence ID" value="NZ_FNQT01000001.1"/>
</dbReference>
<organism evidence="2 3">
    <name type="scientific">Haloplanus vescus</name>
    <dbReference type="NCBI Taxonomy" id="555874"/>
    <lineage>
        <taxon>Archaea</taxon>
        <taxon>Methanobacteriati</taxon>
        <taxon>Methanobacteriota</taxon>
        <taxon>Stenosarchaea group</taxon>
        <taxon>Halobacteria</taxon>
        <taxon>Halobacteriales</taxon>
        <taxon>Haloferacaceae</taxon>
        <taxon>Haloplanus</taxon>
    </lineage>
</organism>
<keyword evidence="2" id="KW-0378">Hydrolase</keyword>
<dbReference type="STRING" id="555874.SAMN04488065_0748"/>
<dbReference type="EMBL" id="FNQT01000001">
    <property type="protein sequence ID" value="SDZ84721.1"/>
    <property type="molecule type" value="Genomic_DNA"/>
</dbReference>
<evidence type="ECO:0000313" key="2">
    <source>
        <dbReference type="EMBL" id="SDZ84721.1"/>
    </source>
</evidence>
<dbReference type="AlphaFoldDB" id="A0A1H3WD14"/>
<sequence>MTAGTAGDSGIDADEDSRPVVYDLAPDCTADDVEVGEYYHAVVNGVVAYGVFVDLSDEVSGLVHESNLSGEYDVGDRLLVRLDEIRDNGDMAFEEATLDDYRTVAVDHQPSITPIEELEIGETATIEATVSQIKQTAGPTVFRCCDETGIVACTAFEDAGVRAYPDVELDDPVRISGTVEEHEGSPQIEVSSLTPLDGETADEVRERIDAGLAERATPHEVDPIVEWEAFDKLRPDLREVARQLRRTVLEGRPIRVRHHADGDGMCASLPVQVALERFIRSVHDDEDAPRHLIKRLPSKAPYYEMEDVTRDLNFALEGRERHGQKLPLLLMLDNGSTEEDVPAYENLAHYDVPIVVVDHHHPDPDAVDHLLDAHVNPYLRDEDYRITTGMMCVELARMIDPEMTDELRHVPAVAGLADRSKAEAMSEFVDLANEAGYDRSALVRIGEALDYAAHWLRYSEGKTLVSDVLNVDCDEAGRHEELVDFLADRAERDIDRQLAALDPHVEHERLSNDAHLYRVDLDDFAHRFTYPAPGKTTGNLHDRKVEETGDPVITIGYGPDFAVLRSDGVRLDIPEMVAELDEEVVGGGVSGGGHLVVGSIKFVKGMRSEVIDRLVEKMADAELDEALSSASALDAHGSD</sequence>
<feature type="domain" description="S1 motif" evidence="1">
    <location>
        <begin position="36"/>
        <end position="96"/>
    </location>
</feature>
<dbReference type="Pfam" id="PF00575">
    <property type="entry name" value="S1"/>
    <property type="match status" value="1"/>
</dbReference>
<dbReference type="GO" id="GO:0003676">
    <property type="term" value="F:nucleic acid binding"/>
    <property type="evidence" value="ECO:0007669"/>
    <property type="project" value="InterPro"/>
</dbReference>
<dbReference type="InterPro" id="IPR038763">
    <property type="entry name" value="DHH_sf"/>
</dbReference>
<dbReference type="Proteomes" id="UP000236755">
    <property type="component" value="Unassembled WGS sequence"/>
</dbReference>
<dbReference type="PROSITE" id="PS50126">
    <property type="entry name" value="S1"/>
    <property type="match status" value="1"/>
</dbReference>
<dbReference type="SMART" id="SM00316">
    <property type="entry name" value="S1"/>
    <property type="match status" value="1"/>
</dbReference>
<dbReference type="Gene3D" id="3.90.1640.30">
    <property type="match status" value="1"/>
</dbReference>
<dbReference type="Pfam" id="PF01336">
    <property type="entry name" value="tRNA_anti-codon"/>
    <property type="match status" value="1"/>
</dbReference>
<dbReference type="GO" id="GO:0004527">
    <property type="term" value="F:exonuclease activity"/>
    <property type="evidence" value="ECO:0007669"/>
    <property type="project" value="UniProtKB-KW"/>
</dbReference>
<proteinExistence type="predicted"/>
<keyword evidence="2" id="KW-0540">Nuclease</keyword>
<dbReference type="SUPFAM" id="SSF64182">
    <property type="entry name" value="DHH phosphoesterases"/>
    <property type="match status" value="1"/>
</dbReference>
<name>A0A1H3WD14_9EURY</name>
<dbReference type="OrthoDB" id="5596at2157"/>
<dbReference type="CDD" id="cd04487">
    <property type="entry name" value="RecJ_OBF2_like"/>
    <property type="match status" value="1"/>
</dbReference>
<reference evidence="2 3" key="1">
    <citation type="submission" date="2016-10" db="EMBL/GenBank/DDBJ databases">
        <authorList>
            <person name="de Groot N.N."/>
        </authorList>
    </citation>
    <scope>NUCLEOTIDE SEQUENCE [LARGE SCALE GENOMIC DNA]</scope>
    <source>
        <strain evidence="2 3">CGMCC 1.8712</strain>
    </source>
</reference>
<accession>A0A1H3WD14</accession>
<protein>
    <submittedName>
        <fullName evidence="2">RecJ-like exonuclease</fullName>
    </submittedName>
</protein>
<dbReference type="InterPro" id="IPR012340">
    <property type="entry name" value="NA-bd_OB-fold"/>
</dbReference>
<dbReference type="Gene3D" id="2.40.50.140">
    <property type="entry name" value="Nucleic acid-binding proteins"/>
    <property type="match status" value="2"/>
</dbReference>
<evidence type="ECO:0000313" key="3">
    <source>
        <dbReference type="Proteomes" id="UP000236755"/>
    </source>
</evidence>
<evidence type="ECO:0000259" key="1">
    <source>
        <dbReference type="PROSITE" id="PS50126"/>
    </source>
</evidence>